<evidence type="ECO:0000313" key="1">
    <source>
        <dbReference type="EMBL" id="KAJ7965280.1"/>
    </source>
</evidence>
<sequence>MLSGPRTCPCNNFTPNLQIQTKLRLFPRTRLHSPQLLLPFLPLLLLLRLRLRLRSIGLIQGVLRSHQLHACRSL</sequence>
<keyword evidence="2" id="KW-1185">Reference proteome</keyword>
<protein>
    <submittedName>
        <fullName evidence="1">Uncharacterized protein</fullName>
    </submittedName>
</protein>
<accession>A0AAD7PSH8</accession>
<comment type="caution">
    <text evidence="1">The sequence shown here is derived from an EMBL/GenBank/DDBJ whole genome shotgun (WGS) entry which is preliminary data.</text>
</comment>
<evidence type="ECO:0000313" key="2">
    <source>
        <dbReference type="Proteomes" id="UP001163823"/>
    </source>
</evidence>
<gene>
    <name evidence="1" type="ORF">O6P43_014949</name>
</gene>
<dbReference type="AlphaFoldDB" id="A0AAD7PSH8"/>
<proteinExistence type="predicted"/>
<reference evidence="1" key="1">
    <citation type="journal article" date="2023" name="Science">
        <title>Elucidation of the pathway for biosynthesis of saponin adjuvants from the soapbark tree.</title>
        <authorList>
            <person name="Reed J."/>
            <person name="Orme A."/>
            <person name="El-Demerdash A."/>
            <person name="Owen C."/>
            <person name="Martin L.B.B."/>
            <person name="Misra R.C."/>
            <person name="Kikuchi S."/>
            <person name="Rejzek M."/>
            <person name="Martin A.C."/>
            <person name="Harkess A."/>
            <person name="Leebens-Mack J."/>
            <person name="Louveau T."/>
            <person name="Stephenson M.J."/>
            <person name="Osbourn A."/>
        </authorList>
    </citation>
    <scope>NUCLEOTIDE SEQUENCE</scope>
    <source>
        <strain evidence="1">S10</strain>
    </source>
</reference>
<dbReference type="EMBL" id="JARAOO010000006">
    <property type="protein sequence ID" value="KAJ7965280.1"/>
    <property type="molecule type" value="Genomic_DNA"/>
</dbReference>
<dbReference type="KEGG" id="qsa:O6P43_014949"/>
<organism evidence="1 2">
    <name type="scientific">Quillaja saponaria</name>
    <name type="common">Soap bark tree</name>
    <dbReference type="NCBI Taxonomy" id="32244"/>
    <lineage>
        <taxon>Eukaryota</taxon>
        <taxon>Viridiplantae</taxon>
        <taxon>Streptophyta</taxon>
        <taxon>Embryophyta</taxon>
        <taxon>Tracheophyta</taxon>
        <taxon>Spermatophyta</taxon>
        <taxon>Magnoliopsida</taxon>
        <taxon>eudicotyledons</taxon>
        <taxon>Gunneridae</taxon>
        <taxon>Pentapetalae</taxon>
        <taxon>rosids</taxon>
        <taxon>fabids</taxon>
        <taxon>Fabales</taxon>
        <taxon>Quillajaceae</taxon>
        <taxon>Quillaja</taxon>
    </lineage>
</organism>
<name>A0AAD7PSH8_QUISA</name>
<dbReference type="Proteomes" id="UP001163823">
    <property type="component" value="Chromosome 6"/>
</dbReference>